<reference evidence="1 2" key="1">
    <citation type="journal article" date="2011" name="Cell">
        <title>The monarch butterfly genome yields insights into long-distance migration.</title>
        <authorList>
            <person name="Zhan S."/>
            <person name="Merlin C."/>
            <person name="Boore J.L."/>
            <person name="Reppert S.M."/>
        </authorList>
    </citation>
    <scope>NUCLEOTIDE SEQUENCE [LARGE SCALE GENOMIC DNA]</scope>
    <source>
        <strain evidence="1">F-2</strain>
    </source>
</reference>
<evidence type="ECO:0000313" key="1">
    <source>
        <dbReference type="EMBL" id="OWR45552.1"/>
    </source>
</evidence>
<keyword evidence="2" id="KW-1185">Reference proteome</keyword>
<dbReference type="KEGG" id="dpl:KGM_208443"/>
<gene>
    <name evidence="1" type="ORF">KGM_208443</name>
</gene>
<protein>
    <submittedName>
        <fullName evidence="1">Uncharacterized protein</fullName>
    </submittedName>
</protein>
<dbReference type="InParanoid" id="A0A212EVN6"/>
<proteinExistence type="predicted"/>
<evidence type="ECO:0000313" key="2">
    <source>
        <dbReference type="Proteomes" id="UP000007151"/>
    </source>
</evidence>
<sequence length="34" mass="3812">MAEFDKTMAVHLRAAVYLSHLALPHLIKTKGANY</sequence>
<accession>A0A212EVN6</accession>
<dbReference type="AlphaFoldDB" id="A0A212EVN6"/>
<dbReference type="EMBL" id="AGBW02012162">
    <property type="protein sequence ID" value="OWR45552.1"/>
    <property type="molecule type" value="Genomic_DNA"/>
</dbReference>
<dbReference type="Proteomes" id="UP000007151">
    <property type="component" value="Unassembled WGS sequence"/>
</dbReference>
<organism evidence="1 2">
    <name type="scientific">Danaus plexippus plexippus</name>
    <dbReference type="NCBI Taxonomy" id="278856"/>
    <lineage>
        <taxon>Eukaryota</taxon>
        <taxon>Metazoa</taxon>
        <taxon>Ecdysozoa</taxon>
        <taxon>Arthropoda</taxon>
        <taxon>Hexapoda</taxon>
        <taxon>Insecta</taxon>
        <taxon>Pterygota</taxon>
        <taxon>Neoptera</taxon>
        <taxon>Endopterygota</taxon>
        <taxon>Lepidoptera</taxon>
        <taxon>Glossata</taxon>
        <taxon>Ditrysia</taxon>
        <taxon>Papilionoidea</taxon>
        <taxon>Nymphalidae</taxon>
        <taxon>Danainae</taxon>
        <taxon>Danaini</taxon>
        <taxon>Danaina</taxon>
        <taxon>Danaus</taxon>
        <taxon>Danaus</taxon>
    </lineage>
</organism>
<name>A0A212EVN6_DANPL</name>
<comment type="caution">
    <text evidence="1">The sequence shown here is derived from an EMBL/GenBank/DDBJ whole genome shotgun (WGS) entry which is preliminary data.</text>
</comment>